<dbReference type="Proteomes" id="UP000053989">
    <property type="component" value="Unassembled WGS sequence"/>
</dbReference>
<reference evidence="2 3" key="1">
    <citation type="submission" date="2014-04" db="EMBL/GenBank/DDBJ databases">
        <authorList>
            <consortium name="DOE Joint Genome Institute"/>
            <person name="Kuo A."/>
            <person name="Kohler A."/>
            <person name="Nagy L.G."/>
            <person name="Floudas D."/>
            <person name="Copeland A."/>
            <person name="Barry K.W."/>
            <person name="Cichocki N."/>
            <person name="Veneault-Fourrey C."/>
            <person name="LaButti K."/>
            <person name="Lindquist E.A."/>
            <person name="Lipzen A."/>
            <person name="Lundell T."/>
            <person name="Morin E."/>
            <person name="Murat C."/>
            <person name="Sun H."/>
            <person name="Tunlid A."/>
            <person name="Henrissat B."/>
            <person name="Grigoriev I.V."/>
            <person name="Hibbett D.S."/>
            <person name="Martin F."/>
            <person name="Nordberg H.P."/>
            <person name="Cantor M.N."/>
            <person name="Hua S.X."/>
        </authorList>
    </citation>
    <scope>NUCLEOTIDE SEQUENCE [LARGE SCALE GENOMIC DNA]</scope>
    <source>
        <strain evidence="2 3">Foug A</strain>
    </source>
</reference>
<feature type="signal peptide" evidence="1">
    <location>
        <begin position="1"/>
        <end position="22"/>
    </location>
</feature>
<evidence type="ECO:0000313" key="2">
    <source>
        <dbReference type="EMBL" id="KIM56735.1"/>
    </source>
</evidence>
<evidence type="ECO:0000313" key="3">
    <source>
        <dbReference type="Proteomes" id="UP000053989"/>
    </source>
</evidence>
<dbReference type="EMBL" id="KN822111">
    <property type="protein sequence ID" value="KIM56735.1"/>
    <property type="molecule type" value="Genomic_DNA"/>
</dbReference>
<accession>A0A0C3D7L4</accession>
<organism evidence="2 3">
    <name type="scientific">Scleroderma citrinum Foug A</name>
    <dbReference type="NCBI Taxonomy" id="1036808"/>
    <lineage>
        <taxon>Eukaryota</taxon>
        <taxon>Fungi</taxon>
        <taxon>Dikarya</taxon>
        <taxon>Basidiomycota</taxon>
        <taxon>Agaricomycotina</taxon>
        <taxon>Agaricomycetes</taxon>
        <taxon>Agaricomycetidae</taxon>
        <taxon>Boletales</taxon>
        <taxon>Sclerodermatineae</taxon>
        <taxon>Sclerodermataceae</taxon>
        <taxon>Scleroderma</taxon>
    </lineage>
</organism>
<keyword evidence="1" id="KW-0732">Signal</keyword>
<keyword evidence="3" id="KW-1185">Reference proteome</keyword>
<dbReference type="HOGENOM" id="CLU_2723651_0_0_1"/>
<gene>
    <name evidence="2" type="ORF">SCLCIDRAFT_212522</name>
</gene>
<feature type="chain" id="PRO_5002176434" description="C2H2-type domain-containing protein" evidence="1">
    <location>
        <begin position="23"/>
        <end position="72"/>
    </location>
</feature>
<dbReference type="AlphaFoldDB" id="A0A0C3D7L4"/>
<reference evidence="3" key="2">
    <citation type="submission" date="2015-01" db="EMBL/GenBank/DDBJ databases">
        <title>Evolutionary Origins and Diversification of the Mycorrhizal Mutualists.</title>
        <authorList>
            <consortium name="DOE Joint Genome Institute"/>
            <consortium name="Mycorrhizal Genomics Consortium"/>
            <person name="Kohler A."/>
            <person name="Kuo A."/>
            <person name="Nagy L.G."/>
            <person name="Floudas D."/>
            <person name="Copeland A."/>
            <person name="Barry K.W."/>
            <person name="Cichocki N."/>
            <person name="Veneault-Fourrey C."/>
            <person name="LaButti K."/>
            <person name="Lindquist E.A."/>
            <person name="Lipzen A."/>
            <person name="Lundell T."/>
            <person name="Morin E."/>
            <person name="Murat C."/>
            <person name="Riley R."/>
            <person name="Ohm R."/>
            <person name="Sun H."/>
            <person name="Tunlid A."/>
            <person name="Henrissat B."/>
            <person name="Grigoriev I.V."/>
            <person name="Hibbett D.S."/>
            <person name="Martin F."/>
        </authorList>
    </citation>
    <scope>NUCLEOTIDE SEQUENCE [LARGE SCALE GENOMIC DNA]</scope>
    <source>
        <strain evidence="3">Foug A</strain>
    </source>
</reference>
<proteinExistence type="predicted"/>
<protein>
    <recommendedName>
        <fullName evidence="4">C2H2-type domain-containing protein</fullName>
    </recommendedName>
</protein>
<evidence type="ECO:0000256" key="1">
    <source>
        <dbReference type="SAM" id="SignalP"/>
    </source>
</evidence>
<dbReference type="InParanoid" id="A0A0C3D7L4"/>
<name>A0A0C3D7L4_9AGAM</name>
<sequence>MCAMQCWLAGGRCCVWCRCSLAMPHAPSTHSSHPQHPITSPSSILPVSHASGLHYCNKILLDLLLSGLRLGV</sequence>
<evidence type="ECO:0008006" key="4">
    <source>
        <dbReference type="Google" id="ProtNLM"/>
    </source>
</evidence>